<name>A0ABT0MFJ3_9GAMM</name>
<evidence type="ECO:0000256" key="1">
    <source>
        <dbReference type="ARBA" id="ARBA00022801"/>
    </source>
</evidence>
<dbReference type="EMBL" id="JAMBEP010000001">
    <property type="protein sequence ID" value="MCL1633622.1"/>
    <property type="molecule type" value="Genomic_DNA"/>
</dbReference>
<evidence type="ECO:0000313" key="5">
    <source>
        <dbReference type="Proteomes" id="UP001431217"/>
    </source>
</evidence>
<dbReference type="Pfam" id="PF00144">
    <property type="entry name" value="Beta-lactamase"/>
    <property type="match status" value="1"/>
</dbReference>
<dbReference type="SUPFAM" id="SSF56601">
    <property type="entry name" value="beta-lactamase/transpeptidase-like"/>
    <property type="match status" value="1"/>
</dbReference>
<feature type="domain" description="Beta-lactamase-related" evidence="3">
    <location>
        <begin position="43"/>
        <end position="358"/>
    </location>
</feature>
<keyword evidence="5" id="KW-1185">Reference proteome</keyword>
<sequence>MLSTRAARKMRLLCLLISTAAYATSAAAETTKSDPYASIRSDIETEIAAGRLTGVSVALVKDGRIVWEQGFGWADREARRPATAHTAFSVASTTKPFTTTALMTLAAAGELDLDRPANDYLGAEKIVDANGPAQQATVRRLATHSSGLPTFFAMYPEGGDAVQPGIPELVRDYGRLVAPVGERYEYSNLAMGILAEIVARRSKQEFGRYLRDRVLRPLGMNDSFFDTDLSRRAEMAVRYADDGKPLPFYLTATPGSGELYASAHDLARFAMLHLGGQGLDASARILDKAQLDELHRPATTVAPGGFYYGMGWQVLRQPGRPEVLYHGGGQSGVKTEFVLVPSAGVACIVLSNRRGGPGFIDGVRDRMLRTVVDDWRGIPTPPSPPLQPLRPVEDYAGVWRGTMVAQGKRLPVVLSVTDASTGTLSVGNGDARPIADFGLIDGLVSGESHGHIGSADTIRERLDQLSLNLKLRGDRIDGEIVAWRKTSESMAMFPYWVELQRDEAR</sequence>
<evidence type="ECO:0000256" key="2">
    <source>
        <dbReference type="SAM" id="SignalP"/>
    </source>
</evidence>
<proteinExistence type="predicted"/>
<dbReference type="PANTHER" id="PTHR43283:SF11">
    <property type="entry name" value="BETA-LACTAMASE-RELATED DOMAIN-CONTAINING PROTEIN"/>
    <property type="match status" value="1"/>
</dbReference>
<accession>A0ABT0MFJ3</accession>
<keyword evidence="2" id="KW-0732">Signal</keyword>
<keyword evidence="1" id="KW-0378">Hydrolase</keyword>
<organism evidence="4 5">
    <name type="scientific">Luteimonas galliterrae</name>
    <dbReference type="NCBI Taxonomy" id="2940486"/>
    <lineage>
        <taxon>Bacteria</taxon>
        <taxon>Pseudomonadati</taxon>
        <taxon>Pseudomonadota</taxon>
        <taxon>Gammaproteobacteria</taxon>
        <taxon>Lysobacterales</taxon>
        <taxon>Lysobacteraceae</taxon>
        <taxon>Luteimonas</taxon>
    </lineage>
</organism>
<feature type="chain" id="PRO_5047450234" evidence="2">
    <location>
        <begin position="24"/>
        <end position="505"/>
    </location>
</feature>
<reference evidence="4 5" key="1">
    <citation type="submission" date="2022-05" db="EMBL/GenBank/DDBJ databases">
        <title>Luteimonas sp. SX5, whole genome shotgun sequencing project.</title>
        <authorList>
            <person name="Zhao G."/>
            <person name="Shen L."/>
        </authorList>
    </citation>
    <scope>NUCLEOTIDE SEQUENCE [LARGE SCALE GENOMIC DNA]</scope>
    <source>
        <strain evidence="4 5">SX5</strain>
    </source>
</reference>
<evidence type="ECO:0000259" key="3">
    <source>
        <dbReference type="Pfam" id="PF00144"/>
    </source>
</evidence>
<gene>
    <name evidence="4" type="ORF">M2650_03040</name>
</gene>
<dbReference type="Gene3D" id="3.40.710.10">
    <property type="entry name" value="DD-peptidase/beta-lactamase superfamily"/>
    <property type="match status" value="1"/>
</dbReference>
<dbReference type="Proteomes" id="UP001431217">
    <property type="component" value="Unassembled WGS sequence"/>
</dbReference>
<feature type="signal peptide" evidence="2">
    <location>
        <begin position="1"/>
        <end position="23"/>
    </location>
</feature>
<evidence type="ECO:0000313" key="4">
    <source>
        <dbReference type="EMBL" id="MCL1633622.1"/>
    </source>
</evidence>
<dbReference type="InterPro" id="IPR001466">
    <property type="entry name" value="Beta-lactam-related"/>
</dbReference>
<dbReference type="PANTHER" id="PTHR43283">
    <property type="entry name" value="BETA-LACTAMASE-RELATED"/>
    <property type="match status" value="1"/>
</dbReference>
<comment type="caution">
    <text evidence="4">The sequence shown here is derived from an EMBL/GenBank/DDBJ whole genome shotgun (WGS) entry which is preliminary data.</text>
</comment>
<dbReference type="RefSeq" id="WP_249471006.1">
    <property type="nucleotide sequence ID" value="NZ_JAMBEP010000001.1"/>
</dbReference>
<dbReference type="InterPro" id="IPR012338">
    <property type="entry name" value="Beta-lactam/transpept-like"/>
</dbReference>
<dbReference type="InterPro" id="IPR050789">
    <property type="entry name" value="Diverse_Enzym_Activities"/>
</dbReference>
<protein>
    <submittedName>
        <fullName evidence="4">Beta-lactamase family protein</fullName>
    </submittedName>
</protein>